<dbReference type="SMR" id="A2E463"/>
<dbReference type="OrthoDB" id="27140at2759"/>
<dbReference type="SMART" id="SM00164">
    <property type="entry name" value="TBC"/>
    <property type="match status" value="1"/>
</dbReference>
<accession>A2E463</accession>
<evidence type="ECO:0000313" key="3">
    <source>
        <dbReference type="Proteomes" id="UP000001542"/>
    </source>
</evidence>
<dbReference type="VEuPathDB" id="TrichDB:TVAG_138880"/>
<gene>
    <name evidence="2" type="ORF">TVAG_138880</name>
</gene>
<evidence type="ECO:0000313" key="2">
    <source>
        <dbReference type="EMBL" id="EAY12509.1"/>
    </source>
</evidence>
<dbReference type="SUPFAM" id="SSF47923">
    <property type="entry name" value="Ypt/Rab-GAP domain of gyp1p"/>
    <property type="match status" value="2"/>
</dbReference>
<protein>
    <submittedName>
        <fullName evidence="2">TBC domain containing protein</fullName>
    </submittedName>
</protein>
<dbReference type="AlphaFoldDB" id="A2E463"/>
<dbReference type="RefSeq" id="XP_001324732.1">
    <property type="nucleotide sequence ID" value="XM_001324697.1"/>
</dbReference>
<dbReference type="PANTHER" id="PTHR22957:SF661">
    <property type="entry name" value="GH16847P"/>
    <property type="match status" value="1"/>
</dbReference>
<dbReference type="Pfam" id="PF00566">
    <property type="entry name" value="RabGAP-TBC"/>
    <property type="match status" value="1"/>
</dbReference>
<dbReference type="InterPro" id="IPR000195">
    <property type="entry name" value="Rab-GAP-TBC_dom"/>
</dbReference>
<dbReference type="GO" id="GO:0005096">
    <property type="term" value="F:GTPase activator activity"/>
    <property type="evidence" value="ECO:0000318"/>
    <property type="project" value="GO_Central"/>
</dbReference>
<dbReference type="Proteomes" id="UP000001542">
    <property type="component" value="Unassembled WGS sequence"/>
</dbReference>
<dbReference type="eggNOG" id="KOG2197">
    <property type="taxonomic scope" value="Eukaryota"/>
</dbReference>
<feature type="domain" description="Rab-GAP TBC" evidence="1">
    <location>
        <begin position="24"/>
        <end position="211"/>
    </location>
</feature>
<sequence>MFLEILDDDVLVDKEKLMAASYYGVPDAVRAKVWMHLLNVSDSSHHFEGQQVVERTKYYKSLRPTTFPYIKNAVNTVIHHMALTEENISAGLSNILCNYFSCNPNVHFNMGIVSLTVPLFIASENDEVSSFFLLTNLLDRWYFQNSDDIHIKQAAKLAKYISIFYPDLANHFSSEALDMSEIFIHWFQFYHSTALPIQSLLRLWDTYLSLDAEHLRKTTLFVSLALVERLMPKILRMEHIEIKNFLSHLPFIDIDVLLVQAQTMQSQFAAMFASEKSSQ</sequence>
<reference evidence="2" key="1">
    <citation type="submission" date="2006-10" db="EMBL/GenBank/DDBJ databases">
        <authorList>
            <person name="Amadeo P."/>
            <person name="Zhao Q."/>
            <person name="Wortman J."/>
            <person name="Fraser-Liggett C."/>
            <person name="Carlton J."/>
        </authorList>
    </citation>
    <scope>NUCLEOTIDE SEQUENCE</scope>
    <source>
        <strain evidence="2">G3</strain>
    </source>
</reference>
<dbReference type="InParanoid" id="A2E463"/>
<dbReference type="Gene3D" id="1.10.8.270">
    <property type="entry name" value="putative rabgap domain of human tbc1 domain family member 14 like domains"/>
    <property type="match status" value="1"/>
</dbReference>
<dbReference type="VEuPathDB" id="TrichDB:TVAGG3_0251720"/>
<evidence type="ECO:0000259" key="1">
    <source>
        <dbReference type="PROSITE" id="PS50086"/>
    </source>
</evidence>
<dbReference type="InterPro" id="IPR035969">
    <property type="entry name" value="Rab-GAP_TBC_sf"/>
</dbReference>
<name>A2E463_TRIV3</name>
<dbReference type="EMBL" id="DS113300">
    <property type="protein sequence ID" value="EAY12509.1"/>
    <property type="molecule type" value="Genomic_DNA"/>
</dbReference>
<dbReference type="KEGG" id="tva:4770476"/>
<dbReference type="Gene3D" id="1.10.472.80">
    <property type="entry name" value="Ypt/Rab-GAP domain of gyp1p, domain 3"/>
    <property type="match status" value="1"/>
</dbReference>
<dbReference type="PANTHER" id="PTHR22957">
    <property type="entry name" value="TBC1 DOMAIN FAMILY MEMBER GTPASE-ACTIVATING PROTEIN"/>
    <property type="match status" value="1"/>
</dbReference>
<keyword evidence="3" id="KW-1185">Reference proteome</keyword>
<dbReference type="PROSITE" id="PS50086">
    <property type="entry name" value="TBC_RABGAP"/>
    <property type="match status" value="1"/>
</dbReference>
<proteinExistence type="predicted"/>
<organism evidence="2 3">
    <name type="scientific">Trichomonas vaginalis (strain ATCC PRA-98 / G3)</name>
    <dbReference type="NCBI Taxonomy" id="412133"/>
    <lineage>
        <taxon>Eukaryota</taxon>
        <taxon>Metamonada</taxon>
        <taxon>Parabasalia</taxon>
        <taxon>Trichomonadida</taxon>
        <taxon>Trichomonadidae</taxon>
        <taxon>Trichomonas</taxon>
    </lineage>
</organism>
<reference evidence="2" key="2">
    <citation type="journal article" date="2007" name="Science">
        <title>Draft genome sequence of the sexually transmitted pathogen Trichomonas vaginalis.</title>
        <authorList>
            <person name="Carlton J.M."/>
            <person name="Hirt R.P."/>
            <person name="Silva J.C."/>
            <person name="Delcher A.L."/>
            <person name="Schatz M."/>
            <person name="Zhao Q."/>
            <person name="Wortman J.R."/>
            <person name="Bidwell S.L."/>
            <person name="Alsmark U.C.M."/>
            <person name="Besteiro S."/>
            <person name="Sicheritz-Ponten T."/>
            <person name="Noel C.J."/>
            <person name="Dacks J.B."/>
            <person name="Foster P.G."/>
            <person name="Simillion C."/>
            <person name="Van de Peer Y."/>
            <person name="Miranda-Saavedra D."/>
            <person name="Barton G.J."/>
            <person name="Westrop G.D."/>
            <person name="Mueller S."/>
            <person name="Dessi D."/>
            <person name="Fiori P.L."/>
            <person name="Ren Q."/>
            <person name="Paulsen I."/>
            <person name="Zhang H."/>
            <person name="Bastida-Corcuera F.D."/>
            <person name="Simoes-Barbosa A."/>
            <person name="Brown M.T."/>
            <person name="Hayes R.D."/>
            <person name="Mukherjee M."/>
            <person name="Okumura C.Y."/>
            <person name="Schneider R."/>
            <person name="Smith A.J."/>
            <person name="Vanacova S."/>
            <person name="Villalvazo M."/>
            <person name="Haas B.J."/>
            <person name="Pertea M."/>
            <person name="Feldblyum T.V."/>
            <person name="Utterback T.R."/>
            <person name="Shu C.L."/>
            <person name="Osoegawa K."/>
            <person name="de Jong P.J."/>
            <person name="Hrdy I."/>
            <person name="Horvathova L."/>
            <person name="Zubacova Z."/>
            <person name="Dolezal P."/>
            <person name="Malik S.B."/>
            <person name="Logsdon J.M. Jr."/>
            <person name="Henze K."/>
            <person name="Gupta A."/>
            <person name="Wang C.C."/>
            <person name="Dunne R.L."/>
            <person name="Upcroft J.A."/>
            <person name="Upcroft P."/>
            <person name="White O."/>
            <person name="Salzberg S.L."/>
            <person name="Tang P."/>
            <person name="Chiu C.-H."/>
            <person name="Lee Y.-S."/>
            <person name="Embley T.M."/>
            <person name="Coombs G.H."/>
            <person name="Mottram J.C."/>
            <person name="Tachezy J."/>
            <person name="Fraser-Liggett C.M."/>
            <person name="Johnson P.J."/>
        </authorList>
    </citation>
    <scope>NUCLEOTIDE SEQUENCE [LARGE SCALE GENOMIC DNA]</scope>
    <source>
        <strain evidence="2">G3</strain>
    </source>
</reference>